<dbReference type="NCBIfam" id="TIGR00514">
    <property type="entry name" value="accC"/>
    <property type="match status" value="1"/>
</dbReference>
<accession>A0A1Q2MH57</accession>
<dbReference type="SUPFAM" id="SSF56059">
    <property type="entry name" value="Glutathione synthetase ATP-binding domain-like"/>
    <property type="match status" value="1"/>
</dbReference>
<dbReference type="GO" id="GO:0004075">
    <property type="term" value="F:biotin carboxylase activity"/>
    <property type="evidence" value="ECO:0007669"/>
    <property type="project" value="UniProtKB-EC"/>
</dbReference>
<keyword evidence="8 12" id="KW-0067">ATP-binding</keyword>
<dbReference type="AlphaFoldDB" id="A0A1Q2MH57"/>
<evidence type="ECO:0000256" key="1">
    <source>
        <dbReference type="ARBA" id="ARBA00003761"/>
    </source>
</evidence>
<dbReference type="InterPro" id="IPR005481">
    <property type="entry name" value="BC-like_N"/>
</dbReference>
<organism evidence="16 17">
    <name type="scientific">Limihaloglobus sulfuriphilus</name>
    <dbReference type="NCBI Taxonomy" id="1851148"/>
    <lineage>
        <taxon>Bacteria</taxon>
        <taxon>Pseudomonadati</taxon>
        <taxon>Planctomycetota</taxon>
        <taxon>Phycisphaerae</taxon>
        <taxon>Sedimentisphaerales</taxon>
        <taxon>Sedimentisphaeraceae</taxon>
        <taxon>Limihaloglobus</taxon>
    </lineage>
</organism>
<dbReference type="STRING" id="1851148.SMSP2_02363"/>
<dbReference type="FunFam" id="3.40.50.20:FF:000010">
    <property type="entry name" value="Propionyl-CoA carboxylase subunit alpha"/>
    <property type="match status" value="1"/>
</dbReference>
<evidence type="ECO:0000259" key="15">
    <source>
        <dbReference type="PROSITE" id="PS50979"/>
    </source>
</evidence>
<dbReference type="Pfam" id="PF00289">
    <property type="entry name" value="Biotin_carb_N"/>
    <property type="match status" value="1"/>
</dbReference>
<dbReference type="GO" id="GO:0046872">
    <property type="term" value="F:metal ion binding"/>
    <property type="evidence" value="ECO:0007669"/>
    <property type="project" value="UniProtKB-KW"/>
</dbReference>
<keyword evidence="10 13" id="KW-0092">Biotin</keyword>
<comment type="function">
    <text evidence="1 13">This protein is a component of the acetyl coenzyme A carboxylase complex; first, biotin carboxylase catalyzes the carboxylation of the carrier protein and then the transcarboxylase transfers the carboxyl group to form malonyl-CoA.</text>
</comment>
<evidence type="ECO:0000256" key="13">
    <source>
        <dbReference type="RuleBase" id="RU365063"/>
    </source>
</evidence>
<evidence type="ECO:0000256" key="5">
    <source>
        <dbReference type="ARBA" id="ARBA00022598"/>
    </source>
</evidence>
<evidence type="ECO:0000256" key="10">
    <source>
        <dbReference type="ARBA" id="ARBA00023267"/>
    </source>
</evidence>
<evidence type="ECO:0000256" key="2">
    <source>
        <dbReference type="ARBA" id="ARBA00004956"/>
    </source>
</evidence>
<dbReference type="SUPFAM" id="SSF51246">
    <property type="entry name" value="Rudiment single hybrid motif"/>
    <property type="match status" value="1"/>
</dbReference>
<dbReference type="EC" id="6.3.4.14" evidence="4 13"/>
<evidence type="ECO:0000256" key="3">
    <source>
        <dbReference type="ARBA" id="ARBA00011750"/>
    </source>
</evidence>
<evidence type="ECO:0000256" key="7">
    <source>
        <dbReference type="ARBA" id="ARBA00022741"/>
    </source>
</evidence>
<dbReference type="PANTHER" id="PTHR48095">
    <property type="entry name" value="PYRUVATE CARBOXYLASE SUBUNIT A"/>
    <property type="match status" value="1"/>
</dbReference>
<reference evidence="17" key="1">
    <citation type="submission" date="2017-02" db="EMBL/GenBank/DDBJ databases">
        <title>Comparative genomics and description of representatives of a novel lineage of planctomycetes thriving in anoxic sediments.</title>
        <authorList>
            <person name="Spring S."/>
            <person name="Bunk B."/>
            <person name="Sproer C."/>
        </authorList>
    </citation>
    <scope>NUCLEOTIDE SEQUENCE [LARGE SCALE GENOMIC DNA]</scope>
    <source>
        <strain evidence="17">SM-Chi-D1</strain>
    </source>
</reference>
<dbReference type="InterPro" id="IPR016185">
    <property type="entry name" value="PreATP-grasp_dom_sf"/>
</dbReference>
<dbReference type="PROSITE" id="PS00866">
    <property type="entry name" value="CPSASE_1"/>
    <property type="match status" value="1"/>
</dbReference>
<dbReference type="KEGG" id="pbas:SMSP2_02363"/>
<dbReference type="UniPathway" id="UPA00655">
    <property type="reaction ID" value="UER00711"/>
</dbReference>
<keyword evidence="6" id="KW-0479">Metal-binding</keyword>
<keyword evidence="9" id="KW-0460">Magnesium</keyword>
<evidence type="ECO:0000256" key="12">
    <source>
        <dbReference type="PROSITE-ProRule" id="PRU00409"/>
    </source>
</evidence>
<sequence>MFSKILIANRGEVALRIIRACHEMGIEAVVVYSTADKDSNYVRFADKAICIGPASPAQSYLNINAIISAAEIADVDAIHPGYGFLAENAHFAEVCRECNIAFIGPSPEAMTKLGDKAKARDMAVDAKVPVVPGSPGPLSDEESGRKLAREIGFPVMIKASAGGGGRGMRLVHNDISFRNAYQSAKAEAMGAFGNDEVYLEKFIENPRHVEVQVMSDKYGNVLHFYERDCSIQRRHQKLIEEAPCPVLDEETREKLCEAAKRLMKNAKYENAATVEFLLDKDRNFYFIEANTRIQVEHPVSELVTGHDLIKMQIRVAAGEELKLKQKDIKLNGCAIECRINAENPDMNFSPSPGPVDEFFVPGGFGVRVETFIKQGSYISPNYDSMIAKLLVHNNTRQEAIATMKRALNEFKIGPIKSTIPASLKILNDSDYVNNNVDTGYVERKIYPPKS</sequence>
<keyword evidence="13" id="KW-0444">Lipid biosynthesis</keyword>
<dbReference type="PROSITE" id="PS50979">
    <property type="entry name" value="BC"/>
    <property type="match status" value="1"/>
</dbReference>
<dbReference type="GO" id="GO:0005524">
    <property type="term" value="F:ATP binding"/>
    <property type="evidence" value="ECO:0007669"/>
    <property type="project" value="UniProtKB-UniRule"/>
</dbReference>
<gene>
    <name evidence="16" type="primary">accC</name>
    <name evidence="16" type="ORF">SMSP2_02363</name>
</gene>
<dbReference type="Pfam" id="PF02786">
    <property type="entry name" value="CPSase_L_D2"/>
    <property type="match status" value="1"/>
</dbReference>
<dbReference type="Proteomes" id="UP000188181">
    <property type="component" value="Chromosome"/>
</dbReference>
<dbReference type="InterPro" id="IPR005482">
    <property type="entry name" value="Biotin_COase_C"/>
</dbReference>
<keyword evidence="5 13" id="KW-0436">Ligase</keyword>
<evidence type="ECO:0000256" key="4">
    <source>
        <dbReference type="ARBA" id="ARBA00013263"/>
    </source>
</evidence>
<comment type="subunit">
    <text evidence="3 13">Acetyl-CoA carboxylase is a heterohexamer of biotin carboxyl carrier protein, biotin carboxylase and the two subunits of carboxyl transferase in a 2:2 complex.</text>
</comment>
<keyword evidence="17" id="KW-1185">Reference proteome</keyword>
<dbReference type="NCBIfam" id="NF006367">
    <property type="entry name" value="PRK08591.1"/>
    <property type="match status" value="1"/>
</dbReference>
<evidence type="ECO:0000256" key="6">
    <source>
        <dbReference type="ARBA" id="ARBA00022723"/>
    </source>
</evidence>
<dbReference type="PANTHER" id="PTHR48095:SF2">
    <property type="entry name" value="BIOTIN CARBOXYLASE, CHLOROPLASTIC"/>
    <property type="match status" value="1"/>
</dbReference>
<keyword evidence="7 12" id="KW-0547">Nucleotide-binding</keyword>
<dbReference type="InterPro" id="IPR051602">
    <property type="entry name" value="ACC_Biotin_Carboxylase"/>
</dbReference>
<keyword evidence="13" id="KW-0443">Lipid metabolism</keyword>
<dbReference type="SMART" id="SM00878">
    <property type="entry name" value="Biotin_carb_C"/>
    <property type="match status" value="1"/>
</dbReference>
<name>A0A1Q2MH57_9BACT</name>
<dbReference type="OrthoDB" id="9807469at2"/>
<dbReference type="GO" id="GO:2001295">
    <property type="term" value="P:malonyl-CoA biosynthetic process"/>
    <property type="evidence" value="ECO:0007669"/>
    <property type="project" value="UniProtKB-UniPathway"/>
</dbReference>
<evidence type="ECO:0000256" key="9">
    <source>
        <dbReference type="ARBA" id="ARBA00022842"/>
    </source>
</evidence>
<feature type="domain" description="Biotin carboxylation" evidence="15">
    <location>
        <begin position="1"/>
        <end position="446"/>
    </location>
</feature>
<dbReference type="Pfam" id="PF02785">
    <property type="entry name" value="Biotin_carb_C"/>
    <property type="match status" value="1"/>
</dbReference>
<dbReference type="GO" id="GO:0006633">
    <property type="term" value="P:fatty acid biosynthetic process"/>
    <property type="evidence" value="ECO:0007669"/>
    <property type="project" value="UniProtKB-KW"/>
</dbReference>
<dbReference type="InterPro" id="IPR011764">
    <property type="entry name" value="Biotin_carboxylation_dom"/>
</dbReference>
<dbReference type="InterPro" id="IPR011761">
    <property type="entry name" value="ATP-grasp"/>
</dbReference>
<keyword evidence="13" id="KW-0276">Fatty acid metabolism</keyword>
<dbReference type="Gene3D" id="3.30.470.20">
    <property type="entry name" value="ATP-grasp fold, B domain"/>
    <property type="match status" value="1"/>
</dbReference>
<protein>
    <recommendedName>
        <fullName evidence="4 13">Biotin carboxylase</fullName>
        <ecNumber evidence="4 13">6.3.4.14</ecNumber>
    </recommendedName>
    <alternativeName>
        <fullName evidence="13">Acetyl-coenzyme A carboxylase biotin carboxylase subunit A</fullName>
    </alternativeName>
</protein>
<proteinExistence type="predicted"/>
<dbReference type="RefSeq" id="WP_146684220.1">
    <property type="nucleotide sequence ID" value="NZ_CP019646.1"/>
</dbReference>
<dbReference type="SUPFAM" id="SSF52440">
    <property type="entry name" value="PreATP-grasp domain"/>
    <property type="match status" value="1"/>
</dbReference>
<dbReference type="PROSITE" id="PS50975">
    <property type="entry name" value="ATP_GRASP"/>
    <property type="match status" value="1"/>
</dbReference>
<dbReference type="FunFam" id="3.30.1490.20:FF:000018">
    <property type="entry name" value="Biotin carboxylase"/>
    <property type="match status" value="1"/>
</dbReference>
<dbReference type="PROSITE" id="PS00867">
    <property type="entry name" value="CPSASE_2"/>
    <property type="match status" value="1"/>
</dbReference>
<keyword evidence="13" id="KW-0275">Fatty acid biosynthesis</keyword>
<evidence type="ECO:0000256" key="8">
    <source>
        <dbReference type="ARBA" id="ARBA00022840"/>
    </source>
</evidence>
<dbReference type="InterPro" id="IPR005479">
    <property type="entry name" value="CPAse_ATP-bd"/>
</dbReference>
<evidence type="ECO:0000313" key="17">
    <source>
        <dbReference type="Proteomes" id="UP000188181"/>
    </source>
</evidence>
<evidence type="ECO:0000256" key="11">
    <source>
        <dbReference type="ARBA" id="ARBA00048600"/>
    </source>
</evidence>
<dbReference type="InterPro" id="IPR011054">
    <property type="entry name" value="Rudment_hybrid_motif"/>
</dbReference>
<feature type="domain" description="ATP-grasp" evidence="14">
    <location>
        <begin position="120"/>
        <end position="317"/>
    </location>
</feature>
<dbReference type="EMBL" id="CP019646">
    <property type="protein sequence ID" value="AQQ71984.1"/>
    <property type="molecule type" value="Genomic_DNA"/>
</dbReference>
<comment type="pathway">
    <text evidence="2 13">Lipid metabolism; malonyl-CoA biosynthesis; malonyl-CoA from acetyl-CoA: step 1/1.</text>
</comment>
<evidence type="ECO:0000259" key="14">
    <source>
        <dbReference type="PROSITE" id="PS50975"/>
    </source>
</evidence>
<comment type="catalytic activity">
    <reaction evidence="11 13">
        <text>N(6)-biotinyl-L-lysyl-[protein] + hydrogencarbonate + ATP = N(6)-carboxybiotinyl-L-lysyl-[protein] + ADP + phosphate + H(+)</text>
        <dbReference type="Rhea" id="RHEA:13501"/>
        <dbReference type="Rhea" id="RHEA-COMP:10505"/>
        <dbReference type="Rhea" id="RHEA-COMP:10506"/>
        <dbReference type="ChEBI" id="CHEBI:15378"/>
        <dbReference type="ChEBI" id="CHEBI:17544"/>
        <dbReference type="ChEBI" id="CHEBI:30616"/>
        <dbReference type="ChEBI" id="CHEBI:43474"/>
        <dbReference type="ChEBI" id="CHEBI:83144"/>
        <dbReference type="ChEBI" id="CHEBI:83145"/>
        <dbReference type="ChEBI" id="CHEBI:456216"/>
        <dbReference type="EC" id="6.3.4.14"/>
    </reaction>
</comment>
<evidence type="ECO:0000313" key="16">
    <source>
        <dbReference type="EMBL" id="AQQ71984.1"/>
    </source>
</evidence>
<dbReference type="InterPro" id="IPR004549">
    <property type="entry name" value="Acetyl_CoA_COase_biotin_COase"/>
</dbReference>